<protein>
    <submittedName>
        <fullName evidence="1">Uncharacterized protein</fullName>
    </submittedName>
</protein>
<dbReference type="STRING" id="1173111.SAMN05444955_10455"/>
<evidence type="ECO:0000313" key="2">
    <source>
        <dbReference type="Proteomes" id="UP000199695"/>
    </source>
</evidence>
<proteinExistence type="predicted"/>
<dbReference type="Proteomes" id="UP000199695">
    <property type="component" value="Unassembled WGS sequence"/>
</dbReference>
<dbReference type="AlphaFoldDB" id="A0A1H8CRW7"/>
<keyword evidence="2" id="KW-1185">Reference proteome</keyword>
<organism evidence="1 2">
    <name type="scientific">Lihuaxuella thermophila</name>
    <dbReference type="NCBI Taxonomy" id="1173111"/>
    <lineage>
        <taxon>Bacteria</taxon>
        <taxon>Bacillati</taxon>
        <taxon>Bacillota</taxon>
        <taxon>Bacilli</taxon>
        <taxon>Bacillales</taxon>
        <taxon>Thermoactinomycetaceae</taxon>
        <taxon>Lihuaxuella</taxon>
    </lineage>
</organism>
<dbReference type="EMBL" id="FOCQ01000004">
    <property type="protein sequence ID" value="SEM97194.1"/>
    <property type="molecule type" value="Genomic_DNA"/>
</dbReference>
<sequence length="47" mass="5452">MKVNQMMKLERSDDGETEKKKAKAQKIALVDLSTLRITIINDSRLKY</sequence>
<gene>
    <name evidence="1" type="ORF">SAMN05444955_10455</name>
</gene>
<name>A0A1H8CRW7_9BACL</name>
<reference evidence="1 2" key="1">
    <citation type="submission" date="2016-10" db="EMBL/GenBank/DDBJ databases">
        <authorList>
            <person name="de Groot N.N."/>
        </authorList>
    </citation>
    <scope>NUCLEOTIDE SEQUENCE [LARGE SCALE GENOMIC DNA]</scope>
    <source>
        <strain evidence="1 2">DSM 46701</strain>
    </source>
</reference>
<evidence type="ECO:0000313" key="1">
    <source>
        <dbReference type="EMBL" id="SEM97194.1"/>
    </source>
</evidence>
<dbReference type="RefSeq" id="WP_170839759.1">
    <property type="nucleotide sequence ID" value="NZ_FOCQ01000004.1"/>
</dbReference>
<accession>A0A1H8CRW7</accession>